<keyword evidence="2" id="KW-1185">Reference proteome</keyword>
<accession>A0A183TVV6</accession>
<reference evidence="1 2" key="2">
    <citation type="submission" date="2018-11" db="EMBL/GenBank/DDBJ databases">
        <authorList>
            <consortium name="Pathogen Informatics"/>
        </authorList>
    </citation>
    <scope>NUCLEOTIDE SEQUENCE [LARGE SCALE GENOMIC DNA]</scope>
</reference>
<evidence type="ECO:0000313" key="3">
    <source>
        <dbReference type="WBParaSite" id="TCNE_0000037501-mRNA-1"/>
    </source>
</evidence>
<evidence type="ECO:0000313" key="2">
    <source>
        <dbReference type="Proteomes" id="UP000050794"/>
    </source>
</evidence>
<sequence>MDEFIYVDQTCAIGRCHKVGQCGGGVGILAAEWLEIILISLIESIKREFYGITCMEEAAGLVTEMEGHPSASLWRTY</sequence>
<proteinExistence type="predicted"/>
<reference evidence="3" key="1">
    <citation type="submission" date="2016-06" db="UniProtKB">
        <authorList>
            <consortium name="WormBaseParasite"/>
        </authorList>
    </citation>
    <scope>IDENTIFICATION</scope>
</reference>
<evidence type="ECO:0000313" key="1">
    <source>
        <dbReference type="EMBL" id="VDM24122.1"/>
    </source>
</evidence>
<dbReference type="Proteomes" id="UP000050794">
    <property type="component" value="Unassembled WGS sequence"/>
</dbReference>
<dbReference type="WBParaSite" id="TCNE_0000037501-mRNA-1">
    <property type="protein sequence ID" value="TCNE_0000037501-mRNA-1"/>
    <property type="gene ID" value="TCNE_0000037501"/>
</dbReference>
<organism evidence="2 3">
    <name type="scientific">Toxocara canis</name>
    <name type="common">Canine roundworm</name>
    <dbReference type="NCBI Taxonomy" id="6265"/>
    <lineage>
        <taxon>Eukaryota</taxon>
        <taxon>Metazoa</taxon>
        <taxon>Ecdysozoa</taxon>
        <taxon>Nematoda</taxon>
        <taxon>Chromadorea</taxon>
        <taxon>Rhabditida</taxon>
        <taxon>Spirurina</taxon>
        <taxon>Ascaridomorpha</taxon>
        <taxon>Ascaridoidea</taxon>
        <taxon>Toxocaridae</taxon>
        <taxon>Toxocara</taxon>
    </lineage>
</organism>
<name>A0A183TVV6_TOXCA</name>
<gene>
    <name evidence="1" type="ORF">TCNE_LOCUS376</name>
</gene>
<dbReference type="EMBL" id="UYWY01000165">
    <property type="protein sequence ID" value="VDM24122.1"/>
    <property type="molecule type" value="Genomic_DNA"/>
</dbReference>
<dbReference type="AlphaFoldDB" id="A0A183TVV6"/>
<protein>
    <submittedName>
        <fullName evidence="3">RNase H domain-containing protein</fullName>
    </submittedName>
</protein>